<accession>A0A8H6KE46</accession>
<sequence length="357" mass="40100">MSSTPTPSSSAPISDLLTVIITTSPTPSAPSTELIESVFESFRVHCPDLLCCRVIVVFDTYERVGAVPRLKKGQVTEEGAKGFALYKENVKKLVLDSYGCSQNGDELTHTEGEAEYGYNGRALNVASFTMTQTPDSRVSFVEPAERLGFGLAVRTALRTATTPYVWIHQHDWKLVADIPAAPILDVMAAAHDDEEAPVRYVCLPSVRMLGYAESAHVQDFPNLRAITAKLKRGFPVPSDPGVTVPLTPLFFWHDKPHVASREHYLARVFPTRLAIPRGAFIEDTIGHRARTQMKEQGMWARWGCWLYYPEEGRLLCLRHLDGRRWRGTEAEEKLRAEYKEGREEKRNGLGRDEIKKT</sequence>
<gene>
    <name evidence="2" type="ORF">CPLU01_08047</name>
</gene>
<dbReference type="Proteomes" id="UP000654918">
    <property type="component" value="Unassembled WGS sequence"/>
</dbReference>
<evidence type="ECO:0000313" key="2">
    <source>
        <dbReference type="EMBL" id="KAF6829283.1"/>
    </source>
</evidence>
<reference evidence="2" key="1">
    <citation type="journal article" date="2020" name="Phytopathology">
        <title>Genome Sequence Resources of Colletotrichum truncatum, C. plurivorum, C. musicola, and C. sojae: Four Species Pathogenic to Soybean (Glycine max).</title>
        <authorList>
            <person name="Rogerio F."/>
            <person name="Boufleur T.R."/>
            <person name="Ciampi-Guillardi M."/>
            <person name="Sukno S.A."/>
            <person name="Thon M.R."/>
            <person name="Massola Junior N.S."/>
            <person name="Baroncelli R."/>
        </authorList>
    </citation>
    <scope>NUCLEOTIDE SEQUENCE</scope>
    <source>
        <strain evidence="2">LFN00145</strain>
    </source>
</reference>
<proteinExistence type="predicted"/>
<feature type="region of interest" description="Disordered" evidence="1">
    <location>
        <begin position="336"/>
        <end position="357"/>
    </location>
</feature>
<keyword evidence="3" id="KW-1185">Reference proteome</keyword>
<evidence type="ECO:0000256" key="1">
    <source>
        <dbReference type="SAM" id="MobiDB-lite"/>
    </source>
</evidence>
<name>A0A8H6KE46_9PEZI</name>
<protein>
    <submittedName>
        <fullName evidence="2">Uncharacterized protein</fullName>
    </submittedName>
</protein>
<evidence type="ECO:0000313" key="3">
    <source>
        <dbReference type="Proteomes" id="UP000654918"/>
    </source>
</evidence>
<comment type="caution">
    <text evidence="2">The sequence shown here is derived from an EMBL/GenBank/DDBJ whole genome shotgun (WGS) entry which is preliminary data.</text>
</comment>
<dbReference type="AlphaFoldDB" id="A0A8H6KE46"/>
<dbReference type="EMBL" id="WIGO01000110">
    <property type="protein sequence ID" value="KAF6829283.1"/>
    <property type="molecule type" value="Genomic_DNA"/>
</dbReference>
<organism evidence="2 3">
    <name type="scientific">Colletotrichum plurivorum</name>
    <dbReference type="NCBI Taxonomy" id="2175906"/>
    <lineage>
        <taxon>Eukaryota</taxon>
        <taxon>Fungi</taxon>
        <taxon>Dikarya</taxon>
        <taxon>Ascomycota</taxon>
        <taxon>Pezizomycotina</taxon>
        <taxon>Sordariomycetes</taxon>
        <taxon>Hypocreomycetidae</taxon>
        <taxon>Glomerellales</taxon>
        <taxon>Glomerellaceae</taxon>
        <taxon>Colletotrichum</taxon>
        <taxon>Colletotrichum orchidearum species complex</taxon>
    </lineage>
</organism>